<sequence length="73" mass="7557">MGPLATSQASGTASMAATAPSLPPTVLAPSTMAVQSSGEVDTDDGLNVFDEMPPRYTIHQNCYFLTSARPAIV</sequence>
<feature type="region of interest" description="Disordered" evidence="1">
    <location>
        <begin position="1"/>
        <end position="24"/>
    </location>
</feature>
<evidence type="ECO:0000256" key="1">
    <source>
        <dbReference type="SAM" id="MobiDB-lite"/>
    </source>
</evidence>
<dbReference type="Gramene" id="PUZ46237">
    <property type="protein sequence ID" value="PUZ46237"/>
    <property type="gene ID" value="GQ55_7G038600"/>
</dbReference>
<gene>
    <name evidence="2" type="ORF">GQ55_7G038600</name>
</gene>
<dbReference type="AlphaFoldDB" id="A0A2T7CSB6"/>
<proteinExistence type="predicted"/>
<organism evidence="2 3">
    <name type="scientific">Panicum hallii var. hallii</name>
    <dbReference type="NCBI Taxonomy" id="1504633"/>
    <lineage>
        <taxon>Eukaryota</taxon>
        <taxon>Viridiplantae</taxon>
        <taxon>Streptophyta</taxon>
        <taxon>Embryophyta</taxon>
        <taxon>Tracheophyta</taxon>
        <taxon>Spermatophyta</taxon>
        <taxon>Magnoliopsida</taxon>
        <taxon>Liliopsida</taxon>
        <taxon>Poales</taxon>
        <taxon>Poaceae</taxon>
        <taxon>PACMAD clade</taxon>
        <taxon>Panicoideae</taxon>
        <taxon>Panicodae</taxon>
        <taxon>Paniceae</taxon>
        <taxon>Panicinae</taxon>
        <taxon>Panicum</taxon>
        <taxon>Panicum sect. Panicum</taxon>
    </lineage>
</organism>
<dbReference type="Proteomes" id="UP000244336">
    <property type="component" value="Chromosome 7"/>
</dbReference>
<name>A0A2T7CSB6_9POAL</name>
<dbReference type="EMBL" id="CM009755">
    <property type="protein sequence ID" value="PUZ46237.1"/>
    <property type="molecule type" value="Genomic_DNA"/>
</dbReference>
<evidence type="ECO:0000313" key="2">
    <source>
        <dbReference type="EMBL" id="PUZ46237.1"/>
    </source>
</evidence>
<evidence type="ECO:0000313" key="3">
    <source>
        <dbReference type="Proteomes" id="UP000244336"/>
    </source>
</evidence>
<keyword evidence="3" id="KW-1185">Reference proteome</keyword>
<protein>
    <submittedName>
        <fullName evidence="2">Uncharacterized protein</fullName>
    </submittedName>
</protein>
<accession>A0A2T7CSB6</accession>
<feature type="compositionally biased region" description="Polar residues" evidence="1">
    <location>
        <begin position="1"/>
        <end position="15"/>
    </location>
</feature>
<reference evidence="2 3" key="1">
    <citation type="submission" date="2018-04" db="EMBL/GenBank/DDBJ databases">
        <title>WGS assembly of Panicum hallii var. hallii HAL2.</title>
        <authorList>
            <person name="Lovell J."/>
            <person name="Jenkins J."/>
            <person name="Lowry D."/>
            <person name="Mamidi S."/>
            <person name="Sreedasyam A."/>
            <person name="Weng X."/>
            <person name="Barry K."/>
            <person name="Bonette J."/>
            <person name="Campitelli B."/>
            <person name="Daum C."/>
            <person name="Gordon S."/>
            <person name="Gould B."/>
            <person name="Lipzen A."/>
            <person name="MacQueen A."/>
            <person name="Palacio-Mejia J."/>
            <person name="Plott C."/>
            <person name="Shakirov E."/>
            <person name="Shu S."/>
            <person name="Yoshinaga Y."/>
            <person name="Zane M."/>
            <person name="Rokhsar D."/>
            <person name="Grimwood J."/>
            <person name="Schmutz J."/>
            <person name="Juenger T."/>
        </authorList>
    </citation>
    <scope>NUCLEOTIDE SEQUENCE [LARGE SCALE GENOMIC DNA]</scope>
    <source>
        <strain evidence="3">cv. HAL2</strain>
    </source>
</reference>